<accession>A0AAE1XAC1</accession>
<protein>
    <submittedName>
        <fullName evidence="2">Acyl-lipid omega-3 desaturase (Cytochrome), endoplasmic reticulum</fullName>
    </submittedName>
</protein>
<evidence type="ECO:0000313" key="3">
    <source>
        <dbReference type="Proteomes" id="UP001289374"/>
    </source>
</evidence>
<keyword evidence="1" id="KW-1133">Transmembrane helix</keyword>
<dbReference type="PANTHER" id="PTHR32100">
    <property type="entry name" value="OMEGA-6 FATTY ACID DESATURASE, CHLOROPLASTIC"/>
    <property type="match status" value="1"/>
</dbReference>
<evidence type="ECO:0000313" key="2">
    <source>
        <dbReference type="EMBL" id="KAK4407787.1"/>
    </source>
</evidence>
<dbReference type="InterPro" id="IPR012171">
    <property type="entry name" value="Fatty_acid_desaturase"/>
</dbReference>
<gene>
    <name evidence="2" type="ORF">Sango_0359700</name>
</gene>
<organism evidence="2 3">
    <name type="scientific">Sesamum angolense</name>
    <dbReference type="NCBI Taxonomy" id="2727404"/>
    <lineage>
        <taxon>Eukaryota</taxon>
        <taxon>Viridiplantae</taxon>
        <taxon>Streptophyta</taxon>
        <taxon>Embryophyta</taxon>
        <taxon>Tracheophyta</taxon>
        <taxon>Spermatophyta</taxon>
        <taxon>Magnoliopsida</taxon>
        <taxon>eudicotyledons</taxon>
        <taxon>Gunneridae</taxon>
        <taxon>Pentapetalae</taxon>
        <taxon>asterids</taxon>
        <taxon>lamiids</taxon>
        <taxon>Lamiales</taxon>
        <taxon>Pedaliaceae</taxon>
        <taxon>Sesamum</taxon>
    </lineage>
</organism>
<name>A0AAE1XAC1_9LAMI</name>
<sequence length="98" mass="11106">MTVVQKSGKSGSHFNPYSALFRADERKLVMTSTICWAAMVAFLLCVSTIIGPLALLKVYGVPYLIFVMWLDTVTYLHHHGHEQKLPWYRGKVCPLPIL</sequence>
<keyword evidence="3" id="KW-1185">Reference proteome</keyword>
<dbReference type="Proteomes" id="UP001289374">
    <property type="component" value="Unassembled WGS sequence"/>
</dbReference>
<dbReference type="EMBL" id="JACGWL010000002">
    <property type="protein sequence ID" value="KAK4407787.1"/>
    <property type="molecule type" value="Genomic_DNA"/>
</dbReference>
<feature type="transmembrane region" description="Helical" evidence="1">
    <location>
        <begin position="28"/>
        <end position="50"/>
    </location>
</feature>
<comment type="caution">
    <text evidence="2">The sequence shown here is derived from an EMBL/GenBank/DDBJ whole genome shotgun (WGS) entry which is preliminary data.</text>
</comment>
<reference evidence="2" key="1">
    <citation type="submission" date="2020-06" db="EMBL/GenBank/DDBJ databases">
        <authorList>
            <person name="Li T."/>
            <person name="Hu X."/>
            <person name="Zhang T."/>
            <person name="Song X."/>
            <person name="Zhang H."/>
            <person name="Dai N."/>
            <person name="Sheng W."/>
            <person name="Hou X."/>
            <person name="Wei L."/>
        </authorList>
    </citation>
    <scope>NUCLEOTIDE SEQUENCE</scope>
    <source>
        <strain evidence="2">K16</strain>
        <tissue evidence="2">Leaf</tissue>
    </source>
</reference>
<reference evidence="2" key="2">
    <citation type="journal article" date="2024" name="Plant">
        <title>Genomic evolution and insights into agronomic trait innovations of Sesamum species.</title>
        <authorList>
            <person name="Miao H."/>
            <person name="Wang L."/>
            <person name="Qu L."/>
            <person name="Liu H."/>
            <person name="Sun Y."/>
            <person name="Le M."/>
            <person name="Wang Q."/>
            <person name="Wei S."/>
            <person name="Zheng Y."/>
            <person name="Lin W."/>
            <person name="Duan Y."/>
            <person name="Cao H."/>
            <person name="Xiong S."/>
            <person name="Wang X."/>
            <person name="Wei L."/>
            <person name="Li C."/>
            <person name="Ma Q."/>
            <person name="Ju M."/>
            <person name="Zhao R."/>
            <person name="Li G."/>
            <person name="Mu C."/>
            <person name="Tian Q."/>
            <person name="Mei H."/>
            <person name="Zhang T."/>
            <person name="Gao T."/>
            <person name="Zhang H."/>
        </authorList>
    </citation>
    <scope>NUCLEOTIDE SEQUENCE</scope>
    <source>
        <strain evidence="2">K16</strain>
    </source>
</reference>
<dbReference type="AlphaFoldDB" id="A0AAE1XAC1"/>
<keyword evidence="1" id="KW-0812">Transmembrane</keyword>
<dbReference type="GO" id="GO:0016491">
    <property type="term" value="F:oxidoreductase activity"/>
    <property type="evidence" value="ECO:0007669"/>
    <property type="project" value="InterPro"/>
</dbReference>
<proteinExistence type="predicted"/>
<evidence type="ECO:0000256" key="1">
    <source>
        <dbReference type="SAM" id="Phobius"/>
    </source>
</evidence>
<keyword evidence="1" id="KW-0472">Membrane</keyword>